<dbReference type="EMBL" id="BTRK01000006">
    <property type="protein sequence ID" value="GMR58806.1"/>
    <property type="molecule type" value="Genomic_DNA"/>
</dbReference>
<keyword evidence="1" id="KW-0732">Signal</keyword>
<gene>
    <name evidence="2" type="ORF">PMAYCL1PPCAC_29001</name>
</gene>
<dbReference type="Proteomes" id="UP001328107">
    <property type="component" value="Unassembled WGS sequence"/>
</dbReference>
<feature type="chain" id="PRO_5042958701" evidence="1">
    <location>
        <begin position="20"/>
        <end position="339"/>
    </location>
</feature>
<accession>A0AAN5D8K1</accession>
<dbReference type="AlphaFoldDB" id="A0AAN5D8K1"/>
<name>A0AAN5D8K1_9BILA</name>
<comment type="caution">
    <text evidence="2">The sequence shown here is derived from an EMBL/GenBank/DDBJ whole genome shotgun (WGS) entry which is preliminary data.</text>
</comment>
<protein>
    <submittedName>
        <fullName evidence="2">Uncharacterized protein</fullName>
    </submittedName>
</protein>
<proteinExistence type="predicted"/>
<keyword evidence="3" id="KW-1185">Reference proteome</keyword>
<evidence type="ECO:0000313" key="3">
    <source>
        <dbReference type="Proteomes" id="UP001328107"/>
    </source>
</evidence>
<sequence length="339" mass="37389">LLCLALLPFASSVVQFSQSSLFDIYDFHGTKEVALPRCDNGCLIFASTSGTAQDAYMNKLVVHDYSSGKDMSIATISKQVQAGTSQKLPYDLASRGRYSILNLNSPDAQPSDVSVYVVDRTKARSIDFEIYDASSMVRPSVAPKNVVTVLAAKQFVLKADKGAVNSFTARLTGFENALENNADQCTYAYKTQQFDGFEFHVNGPIISLVFAQKNPVSLKANYDWLNVRDLSKGGFIAPPGFHGCAKVNPLQVFRQWNGGFYGEEFDLHSSTKLRVTWDVDANVTQDIVIKDMTNSKRNIVNGVKNNVQIVMENTQFATSYYNDAAPPNGFIARHTPSRV</sequence>
<feature type="non-terminal residue" evidence="2">
    <location>
        <position position="1"/>
    </location>
</feature>
<reference evidence="3" key="1">
    <citation type="submission" date="2022-10" db="EMBL/GenBank/DDBJ databases">
        <title>Genome assembly of Pristionchus species.</title>
        <authorList>
            <person name="Yoshida K."/>
            <person name="Sommer R.J."/>
        </authorList>
    </citation>
    <scope>NUCLEOTIDE SEQUENCE [LARGE SCALE GENOMIC DNA]</scope>
    <source>
        <strain evidence="3">RS5460</strain>
    </source>
</reference>
<evidence type="ECO:0000256" key="1">
    <source>
        <dbReference type="SAM" id="SignalP"/>
    </source>
</evidence>
<evidence type="ECO:0000313" key="2">
    <source>
        <dbReference type="EMBL" id="GMR58806.1"/>
    </source>
</evidence>
<feature type="signal peptide" evidence="1">
    <location>
        <begin position="1"/>
        <end position="19"/>
    </location>
</feature>
<organism evidence="2 3">
    <name type="scientific">Pristionchus mayeri</name>
    <dbReference type="NCBI Taxonomy" id="1317129"/>
    <lineage>
        <taxon>Eukaryota</taxon>
        <taxon>Metazoa</taxon>
        <taxon>Ecdysozoa</taxon>
        <taxon>Nematoda</taxon>
        <taxon>Chromadorea</taxon>
        <taxon>Rhabditida</taxon>
        <taxon>Rhabditina</taxon>
        <taxon>Diplogasteromorpha</taxon>
        <taxon>Diplogasteroidea</taxon>
        <taxon>Neodiplogasteridae</taxon>
        <taxon>Pristionchus</taxon>
    </lineage>
</organism>